<sequence>MHGAQTEKFTAMYNEVLKLMEQINSRLSSVDKKIFMLEKRTSKQPESLSPHARELRAKNSNIPSVPDPVVENTVSSSSSSSVTESQESPVDIEALKKESSETRSLTNTCVNILKQMQSYMGMDNPDDDADPENFEDYDRDGDEDDNMETEEFDEDGYLLNPTDDALNKLAENWEN</sequence>
<feature type="region of interest" description="Disordered" evidence="1">
    <location>
        <begin position="121"/>
        <end position="164"/>
    </location>
</feature>
<gene>
    <name evidence="2" type="ORF">C1645_828963</name>
</gene>
<protein>
    <submittedName>
        <fullName evidence="2">Uncharacterized protein</fullName>
    </submittedName>
</protein>
<feature type="region of interest" description="Disordered" evidence="1">
    <location>
        <begin position="40"/>
        <end position="101"/>
    </location>
</feature>
<feature type="compositionally biased region" description="Acidic residues" evidence="1">
    <location>
        <begin position="124"/>
        <end position="156"/>
    </location>
</feature>
<comment type="caution">
    <text evidence="2">The sequence shown here is derived from an EMBL/GenBank/DDBJ whole genome shotgun (WGS) entry which is preliminary data.</text>
</comment>
<feature type="compositionally biased region" description="Low complexity" evidence="1">
    <location>
        <begin position="68"/>
        <end position="89"/>
    </location>
</feature>
<evidence type="ECO:0000313" key="2">
    <source>
        <dbReference type="EMBL" id="RIA86644.1"/>
    </source>
</evidence>
<name>A0A397SV84_9GLOM</name>
<dbReference type="EMBL" id="QKYT01000352">
    <property type="protein sequence ID" value="RIA86644.1"/>
    <property type="molecule type" value="Genomic_DNA"/>
</dbReference>
<proteinExistence type="predicted"/>
<dbReference type="Proteomes" id="UP000265703">
    <property type="component" value="Unassembled WGS sequence"/>
</dbReference>
<organism evidence="2 3">
    <name type="scientific">Glomus cerebriforme</name>
    <dbReference type="NCBI Taxonomy" id="658196"/>
    <lineage>
        <taxon>Eukaryota</taxon>
        <taxon>Fungi</taxon>
        <taxon>Fungi incertae sedis</taxon>
        <taxon>Mucoromycota</taxon>
        <taxon>Glomeromycotina</taxon>
        <taxon>Glomeromycetes</taxon>
        <taxon>Glomerales</taxon>
        <taxon>Glomeraceae</taxon>
        <taxon>Glomus</taxon>
    </lineage>
</organism>
<keyword evidence="3" id="KW-1185">Reference proteome</keyword>
<accession>A0A397SV84</accession>
<evidence type="ECO:0000256" key="1">
    <source>
        <dbReference type="SAM" id="MobiDB-lite"/>
    </source>
</evidence>
<reference evidence="2 3" key="1">
    <citation type="submission" date="2018-06" db="EMBL/GenBank/DDBJ databases">
        <title>Comparative genomics reveals the genomic features of Rhizophagus irregularis, R. cerebriforme, R. diaphanum and Gigaspora rosea, and their symbiotic lifestyle signature.</title>
        <authorList>
            <person name="Morin E."/>
            <person name="San Clemente H."/>
            <person name="Chen E.C.H."/>
            <person name="De La Providencia I."/>
            <person name="Hainaut M."/>
            <person name="Kuo A."/>
            <person name="Kohler A."/>
            <person name="Murat C."/>
            <person name="Tang N."/>
            <person name="Roy S."/>
            <person name="Loubradou J."/>
            <person name="Henrissat B."/>
            <person name="Grigoriev I.V."/>
            <person name="Corradi N."/>
            <person name="Roux C."/>
            <person name="Martin F.M."/>
        </authorList>
    </citation>
    <scope>NUCLEOTIDE SEQUENCE [LARGE SCALE GENOMIC DNA]</scope>
    <source>
        <strain evidence="2 3">DAOM 227022</strain>
    </source>
</reference>
<dbReference type="AlphaFoldDB" id="A0A397SV84"/>
<evidence type="ECO:0000313" key="3">
    <source>
        <dbReference type="Proteomes" id="UP000265703"/>
    </source>
</evidence>